<dbReference type="Proteomes" id="UP000011014">
    <property type="component" value="Unassembled WGS sequence"/>
</dbReference>
<evidence type="ECO:0000256" key="11">
    <source>
        <dbReference type="ARBA" id="ARBA00023180"/>
    </source>
</evidence>
<dbReference type="AlphaFoldDB" id="E4WWS0"/>
<evidence type="ECO:0000256" key="15">
    <source>
        <dbReference type="RuleBase" id="RU000687"/>
    </source>
</evidence>
<keyword evidence="6" id="KW-0770">Synapse</keyword>
<evidence type="ECO:0000259" key="17">
    <source>
        <dbReference type="Pfam" id="PF02932"/>
    </source>
</evidence>
<evidence type="ECO:0000256" key="7">
    <source>
        <dbReference type="ARBA" id="ARBA00023065"/>
    </source>
</evidence>
<feature type="transmembrane region" description="Helical" evidence="15">
    <location>
        <begin position="233"/>
        <end position="254"/>
    </location>
</feature>
<accession>E4WWS0</accession>
<dbReference type="PRINTS" id="PR00254">
    <property type="entry name" value="NICOTINICR"/>
</dbReference>
<dbReference type="PANTHER" id="PTHR18945">
    <property type="entry name" value="NEUROTRANSMITTER GATED ION CHANNEL"/>
    <property type="match status" value="1"/>
</dbReference>
<evidence type="ECO:0000313" key="20">
    <source>
        <dbReference type="Proteomes" id="UP000001307"/>
    </source>
</evidence>
<dbReference type="PROSITE" id="PS00236">
    <property type="entry name" value="NEUROTR_ION_CHANNEL"/>
    <property type="match status" value="1"/>
</dbReference>
<dbReference type="GO" id="GO:0004888">
    <property type="term" value="F:transmembrane signaling receptor activity"/>
    <property type="evidence" value="ECO:0007669"/>
    <property type="project" value="InterPro"/>
</dbReference>
<feature type="transmembrane region" description="Helical" evidence="15">
    <location>
        <begin position="168"/>
        <end position="192"/>
    </location>
</feature>
<feature type="transmembrane region" description="Helical" evidence="15">
    <location>
        <begin position="198"/>
        <end position="221"/>
    </location>
</feature>
<feature type="domain" description="Neurotransmitter-gated ion-channel transmembrane" evidence="17">
    <location>
        <begin position="174"/>
        <end position="296"/>
    </location>
</feature>
<keyword evidence="7 15" id="KW-0406">Ion transport</keyword>
<dbReference type="CDD" id="cd18997">
    <property type="entry name" value="LGIC_ECD_nAChR"/>
    <property type="match status" value="1"/>
</dbReference>
<evidence type="ECO:0000256" key="6">
    <source>
        <dbReference type="ARBA" id="ARBA00023018"/>
    </source>
</evidence>
<sequence length="360" mass="41352">METKLWLKQDWIDTKLQWLPEKYGGISSIRVPSDLIWKPDIVLYNTAVGDFQSTQRTKAIIWHNGQVIWMPPAIFKSSCAIDVTYFPFDAQNCTMKFGSWTNDLSRIDLQVKGPEGPHGTQANNSSYWESGEWEIMDSYGYHHARKYNCCEKVFPDIVYSFHIRRLPLFYTINLIIPCLLISFLTVLVLYLPSDSGEKITLCISVLLTLTVFLLVITEIIPSTSLVVPLIGEYLLFTMIFVTLSIMISVFVLNIHTRNPLTHKVPPWIRLVFLKIMPTILMMPSPKSSFQPKRKSRNESLICAMDAISEIANILMEEEELLQAENEWRFIAMVLDRAFLWLFVIVCLLGTTTLFIQPLGA</sequence>
<keyword evidence="9" id="KW-1015">Disulfide bond</keyword>
<evidence type="ECO:0000313" key="19">
    <source>
        <dbReference type="EMBL" id="CBY31600.1"/>
    </source>
</evidence>
<keyword evidence="8 15" id="KW-0472">Membrane</keyword>
<dbReference type="Gene3D" id="1.20.58.390">
    <property type="entry name" value="Neurotransmitter-gated ion-channel transmembrane domain"/>
    <property type="match status" value="2"/>
</dbReference>
<evidence type="ECO:0000256" key="9">
    <source>
        <dbReference type="ARBA" id="ARBA00023157"/>
    </source>
</evidence>
<comment type="subcellular location">
    <subcellularLocation>
        <location evidence="14">Synaptic cell membrane</location>
        <topology evidence="14">Multi-pass membrane protein</topology>
    </subcellularLocation>
</comment>
<keyword evidence="5 15" id="KW-1133">Transmembrane helix</keyword>
<dbReference type="FunFam" id="1.20.58.390:FF:000001">
    <property type="entry name" value="Neuronal nicotinic acetylcholine receptor subunit 3"/>
    <property type="match status" value="1"/>
</dbReference>
<organism evidence="18">
    <name type="scientific">Oikopleura dioica</name>
    <name type="common">Tunicate</name>
    <dbReference type="NCBI Taxonomy" id="34765"/>
    <lineage>
        <taxon>Eukaryota</taxon>
        <taxon>Metazoa</taxon>
        <taxon>Chordata</taxon>
        <taxon>Tunicata</taxon>
        <taxon>Appendicularia</taxon>
        <taxon>Copelata</taxon>
        <taxon>Oikopleuridae</taxon>
        <taxon>Oikopleura</taxon>
    </lineage>
</organism>
<feature type="domain" description="Neurotransmitter-gated ion-channel ligand-binding" evidence="16">
    <location>
        <begin position="1"/>
        <end position="166"/>
    </location>
</feature>
<keyword evidence="13 15" id="KW-0407">Ion channel</keyword>
<dbReference type="Pfam" id="PF02932">
    <property type="entry name" value="Neur_chan_memb"/>
    <property type="match status" value="2"/>
</dbReference>
<keyword evidence="4 15" id="KW-0812">Transmembrane</keyword>
<dbReference type="EMBL" id="FN653018">
    <property type="protein sequence ID" value="CBY21812.1"/>
    <property type="molecule type" value="Genomic_DNA"/>
</dbReference>
<keyword evidence="2 15" id="KW-0813">Transport</keyword>
<dbReference type="InterPro" id="IPR038050">
    <property type="entry name" value="Neuro_actylchol_rec"/>
</dbReference>
<evidence type="ECO:0000256" key="5">
    <source>
        <dbReference type="ARBA" id="ARBA00022989"/>
    </source>
</evidence>
<gene>
    <name evidence="18" type="ORF">GSOID_T00011340001</name>
    <name evidence="19" type="ORF">GSOID_T00025513001</name>
</gene>
<evidence type="ECO:0000256" key="12">
    <source>
        <dbReference type="ARBA" id="ARBA00023286"/>
    </source>
</evidence>
<evidence type="ECO:0000256" key="13">
    <source>
        <dbReference type="ARBA" id="ARBA00023303"/>
    </source>
</evidence>
<dbReference type="FunFam" id="2.70.170.10:FF:000016">
    <property type="entry name" value="Nicotinic acetylcholine receptor subunit"/>
    <property type="match status" value="1"/>
</dbReference>
<dbReference type="InterPro" id="IPR006029">
    <property type="entry name" value="Neurotrans-gated_channel_TM"/>
</dbReference>
<dbReference type="InterPro" id="IPR006202">
    <property type="entry name" value="Neur_chan_lig-bd"/>
</dbReference>
<protein>
    <submittedName>
        <fullName evidence="18">Uncharacterized protein</fullName>
    </submittedName>
</protein>
<dbReference type="InParanoid" id="E4WWS0"/>
<keyword evidence="10" id="KW-0675">Receptor</keyword>
<evidence type="ECO:0000256" key="2">
    <source>
        <dbReference type="ARBA" id="ARBA00022448"/>
    </source>
</evidence>
<dbReference type="InterPro" id="IPR018000">
    <property type="entry name" value="Neurotransmitter_ion_chnl_CS"/>
</dbReference>
<keyword evidence="12" id="KW-1071">Ligand-gated ion channel</keyword>
<dbReference type="Proteomes" id="UP000001307">
    <property type="component" value="Unassembled WGS sequence"/>
</dbReference>
<dbReference type="EMBL" id="FN654309">
    <property type="protein sequence ID" value="CBY31600.1"/>
    <property type="molecule type" value="Genomic_DNA"/>
</dbReference>
<name>E4WWS0_OIKDI</name>
<dbReference type="SUPFAM" id="SSF90112">
    <property type="entry name" value="Neurotransmitter-gated ion-channel transmembrane pore"/>
    <property type="match status" value="1"/>
</dbReference>
<keyword evidence="20" id="KW-1185">Reference proteome</keyword>
<keyword evidence="11" id="KW-0325">Glycoprotein</keyword>
<proteinExistence type="inferred from homology"/>
<dbReference type="Pfam" id="PF02931">
    <property type="entry name" value="Neur_chan_LBD"/>
    <property type="match status" value="1"/>
</dbReference>
<evidence type="ECO:0000313" key="18">
    <source>
        <dbReference type="EMBL" id="CBY21812.1"/>
    </source>
</evidence>
<evidence type="ECO:0000256" key="14">
    <source>
        <dbReference type="ARBA" id="ARBA00034099"/>
    </source>
</evidence>
<evidence type="ECO:0000256" key="1">
    <source>
        <dbReference type="ARBA" id="ARBA00009237"/>
    </source>
</evidence>
<evidence type="ECO:0000256" key="4">
    <source>
        <dbReference type="ARBA" id="ARBA00022692"/>
    </source>
</evidence>
<dbReference type="CDD" id="cd19064">
    <property type="entry name" value="LGIC_TM_nAChR"/>
    <property type="match status" value="1"/>
</dbReference>
<evidence type="ECO:0000259" key="16">
    <source>
        <dbReference type="Pfam" id="PF02931"/>
    </source>
</evidence>
<evidence type="ECO:0000256" key="10">
    <source>
        <dbReference type="ARBA" id="ARBA00023170"/>
    </source>
</evidence>
<dbReference type="InterPro" id="IPR006201">
    <property type="entry name" value="Neur_channel"/>
</dbReference>
<dbReference type="Gene3D" id="2.70.170.10">
    <property type="entry name" value="Neurotransmitter-gated ion-channel ligand-binding domain"/>
    <property type="match status" value="1"/>
</dbReference>
<dbReference type="GO" id="GO:0022848">
    <property type="term" value="F:acetylcholine-gated monoatomic cation-selective channel activity"/>
    <property type="evidence" value="ECO:0007669"/>
    <property type="project" value="InterPro"/>
</dbReference>
<comment type="similarity">
    <text evidence="1">Belongs to the ligand-gated ion channel (TC 1.A.9) family. Acetylcholine receptor (TC 1.A.9.1) subfamily.</text>
</comment>
<dbReference type="PRINTS" id="PR00252">
    <property type="entry name" value="NRIONCHANNEL"/>
</dbReference>
<dbReference type="InterPro" id="IPR036719">
    <property type="entry name" value="Neuro-gated_channel_TM_sf"/>
</dbReference>
<evidence type="ECO:0000256" key="8">
    <source>
        <dbReference type="ARBA" id="ARBA00023136"/>
    </source>
</evidence>
<dbReference type="InterPro" id="IPR002394">
    <property type="entry name" value="Nicotinic_acetylcholine_rcpt"/>
</dbReference>
<feature type="domain" description="Neurotransmitter-gated ion-channel transmembrane" evidence="17">
    <location>
        <begin position="299"/>
        <end position="354"/>
    </location>
</feature>
<reference evidence="18" key="1">
    <citation type="journal article" date="2010" name="Science">
        <title>Plasticity of animal genome architecture unmasked by rapid evolution of a pelagic tunicate.</title>
        <authorList>
            <person name="Denoeud F."/>
            <person name="Henriet S."/>
            <person name="Mungpakdee S."/>
            <person name="Aury J.M."/>
            <person name="Da Silva C."/>
            <person name="Brinkmann H."/>
            <person name="Mikhaleva J."/>
            <person name="Olsen L.C."/>
            <person name="Jubin C."/>
            <person name="Canestro C."/>
            <person name="Bouquet J.M."/>
            <person name="Danks G."/>
            <person name="Poulain J."/>
            <person name="Campsteijn C."/>
            <person name="Adamski M."/>
            <person name="Cross I."/>
            <person name="Yadetie F."/>
            <person name="Muffato M."/>
            <person name="Louis A."/>
            <person name="Butcher S."/>
            <person name="Tsagkogeorga G."/>
            <person name="Konrad A."/>
            <person name="Singh S."/>
            <person name="Jensen M.F."/>
            <person name="Cong E.H."/>
            <person name="Eikeseth-Otteraa H."/>
            <person name="Noel B."/>
            <person name="Anthouard V."/>
            <person name="Porcel B.M."/>
            <person name="Kachouri-Lafond R."/>
            <person name="Nishino A."/>
            <person name="Ugolini M."/>
            <person name="Chourrout P."/>
            <person name="Nishida H."/>
            <person name="Aasland R."/>
            <person name="Huzurbazar S."/>
            <person name="Westhof E."/>
            <person name="Delsuc F."/>
            <person name="Lehrach H."/>
            <person name="Reinhardt R."/>
            <person name="Weissenbach J."/>
            <person name="Roy S.W."/>
            <person name="Artiguenave F."/>
            <person name="Postlethwait J.H."/>
            <person name="Manak J.R."/>
            <person name="Thompson E.M."/>
            <person name="Jaillon O."/>
            <person name="Du Pasquier L."/>
            <person name="Boudinot P."/>
            <person name="Liberles D.A."/>
            <person name="Volff J.N."/>
            <person name="Philippe H."/>
            <person name="Lenhard B."/>
            <person name="Roest Crollius H."/>
            <person name="Wincker P."/>
            <person name="Chourrout D."/>
        </authorList>
    </citation>
    <scope>NUCLEOTIDE SEQUENCE [LARGE SCALE GENOMIC DNA]</scope>
</reference>
<dbReference type="SUPFAM" id="SSF63712">
    <property type="entry name" value="Nicotinic receptor ligand binding domain-like"/>
    <property type="match status" value="1"/>
</dbReference>
<evidence type="ECO:0000256" key="3">
    <source>
        <dbReference type="ARBA" id="ARBA00022475"/>
    </source>
</evidence>
<dbReference type="OrthoDB" id="5975154at2759"/>
<dbReference type="GO" id="GO:0045211">
    <property type="term" value="C:postsynaptic membrane"/>
    <property type="evidence" value="ECO:0007669"/>
    <property type="project" value="InterPro"/>
</dbReference>
<keyword evidence="3" id="KW-1003">Cell membrane</keyword>
<dbReference type="InterPro" id="IPR036734">
    <property type="entry name" value="Neur_chan_lig-bd_sf"/>
</dbReference>
<feature type="transmembrane region" description="Helical" evidence="15">
    <location>
        <begin position="337"/>
        <end position="355"/>
    </location>
</feature>